<feature type="transmembrane region" description="Helical" evidence="7">
    <location>
        <begin position="123"/>
        <end position="145"/>
    </location>
</feature>
<dbReference type="PANTHER" id="PTHR23502:SF21">
    <property type="entry name" value="DITYROSINE TRANSPORTER 1"/>
    <property type="match status" value="1"/>
</dbReference>
<evidence type="ECO:0000256" key="5">
    <source>
        <dbReference type="ARBA" id="ARBA00023136"/>
    </source>
</evidence>
<feature type="transmembrane region" description="Helical" evidence="7">
    <location>
        <begin position="62"/>
        <end position="85"/>
    </location>
</feature>
<accession>A0A9Q0ALP3</accession>
<feature type="transmembrane region" description="Helical" evidence="7">
    <location>
        <begin position="30"/>
        <end position="50"/>
    </location>
</feature>
<organism evidence="9 10">
    <name type="scientific">Neoarthrinium moseri</name>
    <dbReference type="NCBI Taxonomy" id="1658444"/>
    <lineage>
        <taxon>Eukaryota</taxon>
        <taxon>Fungi</taxon>
        <taxon>Dikarya</taxon>
        <taxon>Ascomycota</taxon>
        <taxon>Pezizomycotina</taxon>
        <taxon>Sordariomycetes</taxon>
        <taxon>Xylariomycetidae</taxon>
        <taxon>Amphisphaeriales</taxon>
        <taxon>Apiosporaceae</taxon>
        <taxon>Neoarthrinium</taxon>
    </lineage>
</organism>
<feature type="transmembrane region" description="Helical" evidence="7">
    <location>
        <begin position="416"/>
        <end position="434"/>
    </location>
</feature>
<feature type="transmembrane region" description="Helical" evidence="7">
    <location>
        <begin position="157"/>
        <end position="178"/>
    </location>
</feature>
<evidence type="ECO:0000256" key="7">
    <source>
        <dbReference type="SAM" id="Phobius"/>
    </source>
</evidence>
<feature type="transmembrane region" description="Helical" evidence="7">
    <location>
        <begin position="184"/>
        <end position="206"/>
    </location>
</feature>
<dbReference type="PANTHER" id="PTHR23502">
    <property type="entry name" value="MAJOR FACILITATOR SUPERFAMILY"/>
    <property type="match status" value="1"/>
</dbReference>
<name>A0A9Q0ALP3_9PEZI</name>
<comment type="caution">
    <text evidence="9">The sequence shown here is derived from an EMBL/GenBank/DDBJ whole genome shotgun (WGS) entry which is preliminary data.</text>
</comment>
<evidence type="ECO:0000313" key="10">
    <source>
        <dbReference type="Proteomes" id="UP000829685"/>
    </source>
</evidence>
<dbReference type="AlphaFoldDB" id="A0A9Q0ALP3"/>
<keyword evidence="4 7" id="KW-1133">Transmembrane helix</keyword>
<comment type="subcellular location">
    <subcellularLocation>
        <location evidence="1">Membrane</location>
        <topology evidence="1">Multi-pass membrane protein</topology>
    </subcellularLocation>
</comment>
<dbReference type="GO" id="GO:0005275">
    <property type="term" value="F:amine transmembrane transporter activity"/>
    <property type="evidence" value="ECO:0007669"/>
    <property type="project" value="TreeGrafter"/>
</dbReference>
<dbReference type="PROSITE" id="PS50850">
    <property type="entry name" value="MFS"/>
    <property type="match status" value="1"/>
</dbReference>
<evidence type="ECO:0000313" key="9">
    <source>
        <dbReference type="EMBL" id="KAI1859138.1"/>
    </source>
</evidence>
<dbReference type="Proteomes" id="UP000829685">
    <property type="component" value="Unassembled WGS sequence"/>
</dbReference>
<dbReference type="InterPro" id="IPR020846">
    <property type="entry name" value="MFS_dom"/>
</dbReference>
<feature type="compositionally biased region" description="Polar residues" evidence="6">
    <location>
        <begin position="466"/>
        <end position="475"/>
    </location>
</feature>
<dbReference type="Gene3D" id="1.20.1250.20">
    <property type="entry name" value="MFS general substrate transporter like domains"/>
    <property type="match status" value="1"/>
</dbReference>
<proteinExistence type="predicted"/>
<evidence type="ECO:0000256" key="4">
    <source>
        <dbReference type="ARBA" id="ARBA00022989"/>
    </source>
</evidence>
<keyword evidence="2" id="KW-0813">Transport</keyword>
<keyword evidence="3 7" id="KW-0812">Transmembrane</keyword>
<dbReference type="EMBL" id="JAFIMR010000035">
    <property type="protein sequence ID" value="KAI1859138.1"/>
    <property type="molecule type" value="Genomic_DNA"/>
</dbReference>
<feature type="transmembrane region" description="Helical" evidence="7">
    <location>
        <begin position="440"/>
        <end position="459"/>
    </location>
</feature>
<evidence type="ECO:0000259" key="8">
    <source>
        <dbReference type="PROSITE" id="PS50850"/>
    </source>
</evidence>
<sequence length="489" mass="51956">MDDQHQQTEKAVIEDAAPEYSEFSKPRRNFIIGLVSAAGLLGPLAGGIYLPAITVLQDEFGVSYTAINATVSVFMALCAISPLVWSAFADWKGRRPLYIMSLAVYLVANVLMAALPANFGALVFLRMLQAFGCSSVISLGAGTIADITEPAHRGFAMAIFLLGPNLGPTLGPVLGGVITGQASWRWTFGVLAILVGITWTMIILCLPETLRSRVGNGKLYKNSSFLLLPPHFASPLAPESERGPPPPKPSFAALWKLFCYLPISISSLYTAILFANYFAIAVDLPVILTDKYQWSVTGVGGGYVALGIAIIAGSLLAGRLSDWRRARKVRASGTSVIAPESRLMDQVWGTFICAAGSIMFGWFVENSIHPAAVIVATFLTGFGMSSVLVITFAFLTECTPQAAAGAMSIETMLRNPAAAIAAVVTPPLIGRMGLGWYYTGFAFLDLVVFGVGAIVLAMYGPRLRASSTKANSSGVGTPPPVKKVESTEK</sequence>
<evidence type="ECO:0000256" key="2">
    <source>
        <dbReference type="ARBA" id="ARBA00022448"/>
    </source>
</evidence>
<feature type="transmembrane region" description="Helical" evidence="7">
    <location>
        <begin position="347"/>
        <end position="364"/>
    </location>
</feature>
<evidence type="ECO:0000256" key="1">
    <source>
        <dbReference type="ARBA" id="ARBA00004141"/>
    </source>
</evidence>
<feature type="domain" description="Major facilitator superfamily (MFS) profile" evidence="8">
    <location>
        <begin position="31"/>
        <end position="464"/>
    </location>
</feature>
<feature type="transmembrane region" description="Helical" evidence="7">
    <location>
        <begin position="370"/>
        <end position="395"/>
    </location>
</feature>
<feature type="transmembrane region" description="Helical" evidence="7">
    <location>
        <begin position="257"/>
        <end position="280"/>
    </location>
</feature>
<reference evidence="9" key="1">
    <citation type="submission" date="2021-03" db="EMBL/GenBank/DDBJ databases">
        <title>Revisited historic fungal species revealed as producer of novel bioactive compounds through whole genome sequencing and comparative genomics.</title>
        <authorList>
            <person name="Vignolle G.A."/>
            <person name="Hochenegger N."/>
            <person name="Mach R.L."/>
            <person name="Mach-Aigner A.R."/>
            <person name="Javad Rahimi M."/>
            <person name="Salim K.A."/>
            <person name="Chan C.M."/>
            <person name="Lim L.B.L."/>
            <person name="Cai F."/>
            <person name="Druzhinina I.S."/>
            <person name="U'Ren J.M."/>
            <person name="Derntl C."/>
        </authorList>
    </citation>
    <scope>NUCLEOTIDE SEQUENCE</scope>
    <source>
        <strain evidence="9">TUCIM 5799</strain>
    </source>
</reference>
<feature type="region of interest" description="Disordered" evidence="6">
    <location>
        <begin position="466"/>
        <end position="489"/>
    </location>
</feature>
<gene>
    <name evidence="9" type="ORF">JX265_010615</name>
</gene>
<keyword evidence="5 7" id="KW-0472">Membrane</keyword>
<feature type="transmembrane region" description="Helical" evidence="7">
    <location>
        <begin position="97"/>
        <end position="117"/>
    </location>
</feature>
<evidence type="ECO:0000256" key="6">
    <source>
        <dbReference type="SAM" id="MobiDB-lite"/>
    </source>
</evidence>
<dbReference type="InterPro" id="IPR011701">
    <property type="entry name" value="MFS"/>
</dbReference>
<keyword evidence="10" id="KW-1185">Reference proteome</keyword>
<dbReference type="InterPro" id="IPR036259">
    <property type="entry name" value="MFS_trans_sf"/>
</dbReference>
<dbReference type="FunFam" id="1.20.1250.20:FF:000172">
    <property type="entry name" value="MFS multidrug resistance transporter"/>
    <property type="match status" value="1"/>
</dbReference>
<protein>
    <recommendedName>
        <fullName evidence="8">Major facilitator superfamily (MFS) profile domain-containing protein</fullName>
    </recommendedName>
</protein>
<evidence type="ECO:0000256" key="3">
    <source>
        <dbReference type="ARBA" id="ARBA00022692"/>
    </source>
</evidence>
<feature type="transmembrane region" description="Helical" evidence="7">
    <location>
        <begin position="300"/>
        <end position="320"/>
    </location>
</feature>
<dbReference type="SUPFAM" id="SSF103473">
    <property type="entry name" value="MFS general substrate transporter"/>
    <property type="match status" value="1"/>
</dbReference>
<dbReference type="GO" id="GO:0005886">
    <property type="term" value="C:plasma membrane"/>
    <property type="evidence" value="ECO:0007669"/>
    <property type="project" value="TreeGrafter"/>
</dbReference>
<dbReference type="Pfam" id="PF07690">
    <property type="entry name" value="MFS_1"/>
    <property type="match status" value="1"/>
</dbReference>